<dbReference type="AlphaFoldDB" id="A0A4U9USE3"/>
<organism evidence="1">
    <name type="scientific">Serratia fonticola</name>
    <dbReference type="NCBI Taxonomy" id="47917"/>
    <lineage>
        <taxon>Bacteria</taxon>
        <taxon>Pseudomonadati</taxon>
        <taxon>Pseudomonadota</taxon>
        <taxon>Gammaproteobacteria</taxon>
        <taxon>Enterobacterales</taxon>
        <taxon>Yersiniaceae</taxon>
        <taxon>Serratia</taxon>
    </lineage>
</organism>
<dbReference type="EMBL" id="CABEEZ010000081">
    <property type="protein sequence ID" value="VTR35887.1"/>
    <property type="molecule type" value="Genomic_DNA"/>
</dbReference>
<reference evidence="1" key="1">
    <citation type="submission" date="2019-05" db="EMBL/GenBank/DDBJ databases">
        <authorList>
            <consortium name="Pathogen Informatics"/>
        </authorList>
    </citation>
    <scope>NUCLEOTIDE SEQUENCE [LARGE SCALE GENOMIC DNA]</scope>
    <source>
        <strain evidence="1">NCTC12965</strain>
    </source>
</reference>
<evidence type="ECO:0000313" key="1">
    <source>
        <dbReference type="EMBL" id="VTR35887.1"/>
    </source>
</evidence>
<name>A0A4U9USE3_SERFO</name>
<sequence>MSEIASAACLMKKTAAYIYATPHEMICEAFPMQAVRCGAIAMIITVGWRLAIVPTTALSSSPTIAMAT</sequence>
<gene>
    <name evidence="1" type="ORF">NCTC12965_03857</name>
</gene>
<accession>A0A4U9USE3</accession>
<protein>
    <submittedName>
        <fullName evidence="1">Uncharacterized protein</fullName>
    </submittedName>
</protein>
<proteinExistence type="predicted"/>